<protein>
    <submittedName>
        <fullName evidence="1">Uncharacterized protein</fullName>
    </submittedName>
</protein>
<reference evidence="1" key="1">
    <citation type="submission" date="2022-08" db="EMBL/GenBank/DDBJ databases">
        <title>Genome Sequence of Lecanicillium fungicola.</title>
        <authorList>
            <person name="Buettner E."/>
        </authorList>
    </citation>
    <scope>NUCLEOTIDE SEQUENCE</scope>
    <source>
        <strain evidence="1">Babe33</strain>
    </source>
</reference>
<comment type="caution">
    <text evidence="1">The sequence shown here is derived from an EMBL/GenBank/DDBJ whole genome shotgun (WGS) entry which is preliminary data.</text>
</comment>
<gene>
    <name evidence="1" type="ORF">NQ176_g10305</name>
</gene>
<dbReference type="Proteomes" id="UP001143910">
    <property type="component" value="Unassembled WGS sequence"/>
</dbReference>
<evidence type="ECO:0000313" key="2">
    <source>
        <dbReference type="Proteomes" id="UP001143910"/>
    </source>
</evidence>
<keyword evidence="2" id="KW-1185">Reference proteome</keyword>
<name>A0ACC1MIC3_9HYPO</name>
<accession>A0ACC1MIC3</accession>
<sequence>MTTITAPAGQTRQDEDAVLAVILHFFEGLRQSSAEMMLSNVLPTGHATLIRPSQDGQGGSKVIQFTLPELIERVTKIGKESPEPMSENIALATWQEGDDGDKYEGRRTEIRIDYDLAMAWTPYEVRRGDVVSHVGTNIFQFFKVADGEKKGTWMISGVADTTRQPGKGGSKA</sequence>
<dbReference type="EMBL" id="JANJQO010002743">
    <property type="protein sequence ID" value="KAJ2966096.1"/>
    <property type="molecule type" value="Genomic_DNA"/>
</dbReference>
<organism evidence="1 2">
    <name type="scientific">Zarea fungicola</name>
    <dbReference type="NCBI Taxonomy" id="93591"/>
    <lineage>
        <taxon>Eukaryota</taxon>
        <taxon>Fungi</taxon>
        <taxon>Dikarya</taxon>
        <taxon>Ascomycota</taxon>
        <taxon>Pezizomycotina</taxon>
        <taxon>Sordariomycetes</taxon>
        <taxon>Hypocreomycetidae</taxon>
        <taxon>Hypocreales</taxon>
        <taxon>Cordycipitaceae</taxon>
        <taxon>Zarea</taxon>
    </lineage>
</organism>
<evidence type="ECO:0000313" key="1">
    <source>
        <dbReference type="EMBL" id="KAJ2966096.1"/>
    </source>
</evidence>
<proteinExistence type="predicted"/>